<organism evidence="1 2">
    <name type="scientific">Paenibacillus albiflavus</name>
    <dbReference type="NCBI Taxonomy" id="2545760"/>
    <lineage>
        <taxon>Bacteria</taxon>
        <taxon>Bacillati</taxon>
        <taxon>Bacillota</taxon>
        <taxon>Bacilli</taxon>
        <taxon>Bacillales</taxon>
        <taxon>Paenibacillaceae</taxon>
        <taxon>Paenibacillus</taxon>
    </lineage>
</organism>
<gene>
    <name evidence="1" type="ORF">E0485_22675</name>
</gene>
<dbReference type="Proteomes" id="UP000295418">
    <property type="component" value="Unassembled WGS sequence"/>
</dbReference>
<evidence type="ECO:0000313" key="1">
    <source>
        <dbReference type="EMBL" id="TCZ71459.1"/>
    </source>
</evidence>
<comment type="caution">
    <text evidence="1">The sequence shown here is derived from an EMBL/GenBank/DDBJ whole genome shotgun (WGS) entry which is preliminary data.</text>
</comment>
<evidence type="ECO:0000313" key="2">
    <source>
        <dbReference type="Proteomes" id="UP000295418"/>
    </source>
</evidence>
<dbReference type="RefSeq" id="WP_132420335.1">
    <property type="nucleotide sequence ID" value="NZ_SKFG01000041.1"/>
</dbReference>
<dbReference type="EMBL" id="SKFG01000041">
    <property type="protein sequence ID" value="TCZ71459.1"/>
    <property type="molecule type" value="Genomic_DNA"/>
</dbReference>
<sequence length="296" mass="34411">MNLVIKRVGQDRWEDINHQFSKYKLSFLDEVLEYGKDNDIPESTLIYSYKEFLSEHIQGIELDLEVLKDIAEKLIPVIELNKSDELIIGDKTLKIINYEPNLELMYYSGYDKFLKLNRYGFISLSPSKKGYKLNNCEVLFSKYEQLHQFDLKAHFDVLLCKLESANSIESIELGKAAIEHELRVIFGVGHYSELMDDHVKLNIDKMEFIRSISLCFRRCEAKILLLEKGESKITDSLIKLILAKKNYDNFIENKDEYVELLGNDKYNEKIARDSGEISDLLIDVGLSAEDLEHLVH</sequence>
<keyword evidence="2" id="KW-1185">Reference proteome</keyword>
<proteinExistence type="predicted"/>
<name>A0A4R4DZ95_9BACL</name>
<dbReference type="OrthoDB" id="9843572at2"/>
<reference evidence="1 2" key="1">
    <citation type="submission" date="2019-03" db="EMBL/GenBank/DDBJ databases">
        <authorList>
            <person name="Kim M.K.M."/>
        </authorList>
    </citation>
    <scope>NUCLEOTIDE SEQUENCE [LARGE SCALE GENOMIC DNA]</scope>
    <source>
        <strain evidence="1 2">18JY21-1</strain>
    </source>
</reference>
<accession>A0A4R4DZ95</accession>
<dbReference type="AlphaFoldDB" id="A0A4R4DZ95"/>
<protein>
    <submittedName>
        <fullName evidence="1">Uncharacterized protein</fullName>
    </submittedName>
</protein>